<sequence>MFAPLLVALCGTSAAIPALAQSLDAAAGPARKAALLVGNKSAASVWRLDLADGAKLGEAATGQGPHEIAVAPGGRIAVVADYGVGDVPGNTLTVLDLGGGAARSIDLGDNTRPHGLRFLPGGTRLVATAEGSDALVVVDVAAGSVEGVIDIGPGTGHMVALSADGGIAYVTKVGNGGLVRVDLAAAGRDGNDDARAADGSSDGFAAVREIHAGAGAEGIDVAPDGTVWVSNREAGTVTVHDPDSLAVLDTLSSPGFPIRLVFTPDGRHALVTNARAATLTVFDAAIRKPVATVALEPEGVELHDTMLGRAALPIGAIADPDGSRVFVAVSGADRVAVIDTATWTVAEYWETGREPDALGIVAP</sequence>
<dbReference type="AlphaFoldDB" id="A0A518N7R2"/>
<evidence type="ECO:0000256" key="2">
    <source>
        <dbReference type="SAM" id="SignalP"/>
    </source>
</evidence>
<feature type="chain" id="PRO_5021878665" evidence="2">
    <location>
        <begin position="21"/>
        <end position="363"/>
    </location>
</feature>
<proteinExistence type="predicted"/>
<dbReference type="InterPro" id="IPR048433">
    <property type="entry name" value="YNCE-like_beta-prop"/>
</dbReference>
<feature type="domain" description="YNCE-like beta-propeller" evidence="3">
    <location>
        <begin position="186"/>
        <end position="298"/>
    </location>
</feature>
<protein>
    <submittedName>
        <fullName evidence="4">Beta-propeller fold lactonase family protein</fullName>
    </submittedName>
</protein>
<evidence type="ECO:0000256" key="1">
    <source>
        <dbReference type="ARBA" id="ARBA00022729"/>
    </source>
</evidence>
<feature type="signal peptide" evidence="2">
    <location>
        <begin position="1"/>
        <end position="20"/>
    </location>
</feature>
<reference evidence="4 5" key="1">
    <citation type="submission" date="2019-07" db="EMBL/GenBank/DDBJ databases">
        <title>Full genome sequence of Luteimonas sp. Gr-4.</title>
        <authorList>
            <person name="Im W.-T."/>
        </authorList>
    </citation>
    <scope>NUCLEOTIDE SEQUENCE [LARGE SCALE GENOMIC DNA]</scope>
    <source>
        <strain evidence="4 5">Gr-4</strain>
    </source>
</reference>
<dbReference type="InterPro" id="IPR015943">
    <property type="entry name" value="WD40/YVTN_repeat-like_dom_sf"/>
</dbReference>
<accession>A0A518N7R2</accession>
<evidence type="ECO:0000259" key="3">
    <source>
        <dbReference type="Pfam" id="PF21783"/>
    </source>
</evidence>
<dbReference type="PANTHER" id="PTHR47197:SF3">
    <property type="entry name" value="DIHYDRO-HEME D1 DEHYDROGENASE"/>
    <property type="match status" value="1"/>
</dbReference>
<keyword evidence="1 2" id="KW-0732">Signal</keyword>
<dbReference type="Gene3D" id="2.130.10.10">
    <property type="entry name" value="YVTN repeat-like/Quinoprotein amine dehydrogenase"/>
    <property type="match status" value="2"/>
</dbReference>
<organism evidence="4 5">
    <name type="scientific">Luteimonas granuli</name>
    <dbReference type="NCBI Taxonomy" id="1176533"/>
    <lineage>
        <taxon>Bacteria</taxon>
        <taxon>Pseudomonadati</taxon>
        <taxon>Pseudomonadota</taxon>
        <taxon>Gammaproteobacteria</taxon>
        <taxon>Lysobacterales</taxon>
        <taxon>Lysobacteraceae</taxon>
        <taxon>Luteimonas</taxon>
    </lineage>
</organism>
<evidence type="ECO:0000313" key="4">
    <source>
        <dbReference type="EMBL" id="QDW67949.1"/>
    </source>
</evidence>
<dbReference type="Proteomes" id="UP000316584">
    <property type="component" value="Chromosome"/>
</dbReference>
<dbReference type="EMBL" id="CP042218">
    <property type="protein sequence ID" value="QDW67949.1"/>
    <property type="molecule type" value="Genomic_DNA"/>
</dbReference>
<keyword evidence="5" id="KW-1185">Reference proteome</keyword>
<dbReference type="InterPro" id="IPR011045">
    <property type="entry name" value="N2O_reductase_N"/>
</dbReference>
<dbReference type="InterPro" id="IPR051200">
    <property type="entry name" value="Host-pathogen_enzymatic-act"/>
</dbReference>
<dbReference type="KEGG" id="lug:FPZ22_11375"/>
<evidence type="ECO:0000313" key="5">
    <source>
        <dbReference type="Proteomes" id="UP000316584"/>
    </source>
</evidence>
<name>A0A518N7R2_9GAMM</name>
<gene>
    <name evidence="4" type="ORF">FPZ22_11375</name>
</gene>
<dbReference type="PANTHER" id="PTHR47197">
    <property type="entry name" value="PROTEIN NIRF"/>
    <property type="match status" value="1"/>
</dbReference>
<dbReference type="SUPFAM" id="SSF50974">
    <property type="entry name" value="Nitrous oxide reductase, N-terminal domain"/>
    <property type="match status" value="2"/>
</dbReference>
<dbReference type="OrthoDB" id="9776991at2"/>
<dbReference type="Pfam" id="PF21783">
    <property type="entry name" value="YNCE"/>
    <property type="match status" value="1"/>
</dbReference>